<keyword evidence="3" id="KW-1185">Reference proteome</keyword>
<keyword evidence="2" id="KW-0808">Transferase</keyword>
<dbReference type="InterPro" id="IPR007345">
    <property type="entry name" value="Polysacch_pyruvyl_Trfase"/>
</dbReference>
<dbReference type="STRING" id="515897.SAMN05421849_2578"/>
<dbReference type="AlphaFoldDB" id="A0A1R3X8P0"/>
<gene>
    <name evidence="2" type="ORF">SAMN05421849_2578</name>
</gene>
<evidence type="ECO:0000313" key="2">
    <source>
        <dbReference type="EMBL" id="SIT87122.1"/>
    </source>
</evidence>
<dbReference type="Proteomes" id="UP000192455">
    <property type="component" value="Unassembled WGS sequence"/>
</dbReference>
<protein>
    <submittedName>
        <fullName evidence="2">Polysaccharide pyruvyl transferase</fullName>
    </submittedName>
</protein>
<dbReference type="GO" id="GO:0016740">
    <property type="term" value="F:transferase activity"/>
    <property type="evidence" value="ECO:0007669"/>
    <property type="project" value="UniProtKB-KW"/>
</dbReference>
<evidence type="ECO:0000259" key="1">
    <source>
        <dbReference type="Pfam" id="PF04230"/>
    </source>
</evidence>
<reference evidence="2 3" key="1">
    <citation type="submission" date="2017-01" db="EMBL/GenBank/DDBJ databases">
        <authorList>
            <person name="Mah S.A."/>
            <person name="Swanson W.J."/>
            <person name="Moy G.W."/>
            <person name="Vacquier V.D."/>
        </authorList>
    </citation>
    <scope>NUCLEOTIDE SEQUENCE [LARGE SCALE GENOMIC DNA]</scope>
    <source>
        <strain evidence="2 3">DSM 21219</strain>
    </source>
</reference>
<dbReference type="Pfam" id="PF04230">
    <property type="entry name" value="PS_pyruv_trans"/>
    <property type="match status" value="1"/>
</dbReference>
<dbReference type="EMBL" id="FTPS01000005">
    <property type="protein sequence ID" value="SIT87122.1"/>
    <property type="molecule type" value="Genomic_DNA"/>
</dbReference>
<dbReference type="OrthoDB" id="9767435at2"/>
<sequence length="386" mass="42988">MKTALVHFNHSSNENLTTWPDMRTSKWKPNYGDMLVCAAILREVPMEDTVRIGFGGVLSQPVDRALIRGSTYLHNNMDFEAVNKTLDSIDAPLAIVGLGAQNPTQDVGFLDQNEGAKGFVARLDERSKSISVRGQFTADLLERLGAKNIRITGCPSLFYTLKCPQVSIPARLSSRKRAIGISLHSGLMGNIYCVAPKEARRAHVDAIQYGIKECAKLSLFEQGVMTEFKVADSQLPMIERMEAAAAVIKNIAGENELTPQDLVRHMVSVRSIEEWLSLAAELDAIIGFRFHGNMVALLQGKPCFYFVYDSRITEFCQLYKLPYQDVREEWKDPVQAMMEHDWDAANAAIQACQNELKLFYQENGFSIATSDPANKKEKQSDCGAGI</sequence>
<accession>A0A1R3X8P0</accession>
<organism evidence="2 3">
    <name type="scientific">Pontibaca methylaminivorans</name>
    <dbReference type="NCBI Taxonomy" id="515897"/>
    <lineage>
        <taxon>Bacteria</taxon>
        <taxon>Pseudomonadati</taxon>
        <taxon>Pseudomonadota</taxon>
        <taxon>Alphaproteobacteria</taxon>
        <taxon>Rhodobacterales</taxon>
        <taxon>Roseobacteraceae</taxon>
        <taxon>Pontibaca</taxon>
    </lineage>
</organism>
<proteinExistence type="predicted"/>
<feature type="domain" description="Polysaccharide pyruvyl transferase" evidence="1">
    <location>
        <begin position="30"/>
        <end position="310"/>
    </location>
</feature>
<evidence type="ECO:0000313" key="3">
    <source>
        <dbReference type="Proteomes" id="UP000192455"/>
    </source>
</evidence>
<dbReference type="RefSeq" id="WP_083946386.1">
    <property type="nucleotide sequence ID" value="NZ_FTPS01000005.1"/>
</dbReference>
<name>A0A1R3X8P0_9RHOB</name>